<comment type="catalytic activity">
    <reaction evidence="3">
        <text>2 GTP = 3',3'-c-di-GMP + 2 diphosphate</text>
        <dbReference type="Rhea" id="RHEA:24898"/>
        <dbReference type="ChEBI" id="CHEBI:33019"/>
        <dbReference type="ChEBI" id="CHEBI:37565"/>
        <dbReference type="ChEBI" id="CHEBI:58805"/>
        <dbReference type="EC" id="2.7.7.65"/>
    </reaction>
</comment>
<evidence type="ECO:0000256" key="3">
    <source>
        <dbReference type="ARBA" id="ARBA00034247"/>
    </source>
</evidence>
<feature type="domain" description="GGDEF" evidence="4">
    <location>
        <begin position="218"/>
        <end position="350"/>
    </location>
</feature>
<dbReference type="EC" id="2.7.7.65" evidence="2"/>
<protein>
    <recommendedName>
        <fullName evidence="2">diguanylate cyclase</fullName>
        <ecNumber evidence="2">2.7.7.65</ecNumber>
    </recommendedName>
</protein>
<dbReference type="PROSITE" id="PS50887">
    <property type="entry name" value="GGDEF"/>
    <property type="match status" value="1"/>
</dbReference>
<gene>
    <name evidence="5" type="ORF">SAMN05421749_103198</name>
</gene>
<evidence type="ECO:0000256" key="2">
    <source>
        <dbReference type="ARBA" id="ARBA00012528"/>
    </source>
</evidence>
<sequence length="350" mass="39556">MLKKAQRIERIFAPSELSGFNESHCIHLPVAFIYELTFADSLNAVLDTVAKWVGQIFEADRASISIQKDAEHLQLYAINGNQAIPMEFALPIAKTFIGRAFESSKLMICDDTTVSDEEDCIMLSSGGLGSCMDAPMIHCGVTIGTLNVADTRTHCYSKAQAIQLQCLANWIALNIRLHLQLKEMNLLASTDELTGTFNRRRFTFESHENMQRFLQSRIPYVIGILDVDLFKDLNDRYGHTTGDQVLKDLTANVRQHIRKQDFLARIGGEEFAIILPACVAEEAEDIFERVRESIEQHTFSYDAHRIHYTVSIGYAEVGLDDQHYEDVFKRADKALYKAKANNRNQVCLGV</sequence>
<evidence type="ECO:0000259" key="4">
    <source>
        <dbReference type="PROSITE" id="PS50887"/>
    </source>
</evidence>
<proteinExistence type="predicted"/>
<accession>A0A1G6J0A5</accession>
<dbReference type="AlphaFoldDB" id="A0A1G6J0A5"/>
<keyword evidence="6" id="KW-1185">Reference proteome</keyword>
<comment type="cofactor">
    <cofactor evidence="1">
        <name>Mg(2+)</name>
        <dbReference type="ChEBI" id="CHEBI:18420"/>
    </cofactor>
</comment>
<dbReference type="Gene3D" id="3.30.70.270">
    <property type="match status" value="1"/>
</dbReference>
<dbReference type="SUPFAM" id="SSF55781">
    <property type="entry name" value="GAF domain-like"/>
    <property type="match status" value="1"/>
</dbReference>
<dbReference type="PANTHER" id="PTHR45138:SF9">
    <property type="entry name" value="DIGUANYLATE CYCLASE DGCM-RELATED"/>
    <property type="match status" value="1"/>
</dbReference>
<dbReference type="InterPro" id="IPR043128">
    <property type="entry name" value="Rev_trsase/Diguanyl_cyclase"/>
</dbReference>
<dbReference type="InterPro" id="IPR050469">
    <property type="entry name" value="Diguanylate_Cyclase"/>
</dbReference>
<dbReference type="SMART" id="SM00065">
    <property type="entry name" value="GAF"/>
    <property type="match status" value="1"/>
</dbReference>
<dbReference type="NCBIfam" id="TIGR00254">
    <property type="entry name" value="GGDEF"/>
    <property type="match status" value="1"/>
</dbReference>
<dbReference type="Proteomes" id="UP000242317">
    <property type="component" value="Unassembled WGS sequence"/>
</dbReference>
<dbReference type="FunFam" id="3.30.70.270:FF:000001">
    <property type="entry name" value="Diguanylate cyclase domain protein"/>
    <property type="match status" value="1"/>
</dbReference>
<name>A0A1G6J0A5_9GAMM</name>
<dbReference type="GO" id="GO:0052621">
    <property type="term" value="F:diguanylate cyclase activity"/>
    <property type="evidence" value="ECO:0007669"/>
    <property type="project" value="UniProtKB-EC"/>
</dbReference>
<dbReference type="SUPFAM" id="SSF55073">
    <property type="entry name" value="Nucleotide cyclase"/>
    <property type="match status" value="1"/>
</dbReference>
<dbReference type="InterPro" id="IPR029016">
    <property type="entry name" value="GAF-like_dom_sf"/>
</dbReference>
<dbReference type="Pfam" id="PF00990">
    <property type="entry name" value="GGDEF"/>
    <property type="match status" value="1"/>
</dbReference>
<dbReference type="SMART" id="SM00267">
    <property type="entry name" value="GGDEF"/>
    <property type="match status" value="1"/>
</dbReference>
<dbReference type="Pfam" id="PF01590">
    <property type="entry name" value="GAF"/>
    <property type="match status" value="1"/>
</dbReference>
<dbReference type="RefSeq" id="WP_092618697.1">
    <property type="nucleotide sequence ID" value="NZ_FMYK01000003.1"/>
</dbReference>
<dbReference type="InterPro" id="IPR000160">
    <property type="entry name" value="GGDEF_dom"/>
</dbReference>
<dbReference type="Gene3D" id="3.30.450.40">
    <property type="match status" value="1"/>
</dbReference>
<dbReference type="EMBL" id="FMYK01000003">
    <property type="protein sequence ID" value="SDC12179.1"/>
    <property type="molecule type" value="Genomic_DNA"/>
</dbReference>
<dbReference type="PANTHER" id="PTHR45138">
    <property type="entry name" value="REGULATORY COMPONENTS OF SENSORY TRANSDUCTION SYSTEM"/>
    <property type="match status" value="1"/>
</dbReference>
<organism evidence="5 6">
    <name type="scientific">Acinetobacter marinus</name>
    <dbReference type="NCBI Taxonomy" id="281375"/>
    <lineage>
        <taxon>Bacteria</taxon>
        <taxon>Pseudomonadati</taxon>
        <taxon>Pseudomonadota</taxon>
        <taxon>Gammaproteobacteria</taxon>
        <taxon>Moraxellales</taxon>
        <taxon>Moraxellaceae</taxon>
        <taxon>Acinetobacter</taxon>
    </lineage>
</organism>
<dbReference type="InterPro" id="IPR003018">
    <property type="entry name" value="GAF"/>
</dbReference>
<evidence type="ECO:0000313" key="6">
    <source>
        <dbReference type="Proteomes" id="UP000242317"/>
    </source>
</evidence>
<reference evidence="6" key="1">
    <citation type="submission" date="2016-09" db="EMBL/GenBank/DDBJ databases">
        <authorList>
            <person name="Varghese N."/>
            <person name="Submissions S."/>
        </authorList>
    </citation>
    <scope>NUCLEOTIDE SEQUENCE [LARGE SCALE GENOMIC DNA]</scope>
    <source>
        <strain evidence="6">ANC 3699</strain>
    </source>
</reference>
<dbReference type="InterPro" id="IPR029787">
    <property type="entry name" value="Nucleotide_cyclase"/>
</dbReference>
<dbReference type="OrthoDB" id="9812358at2"/>
<evidence type="ECO:0000256" key="1">
    <source>
        <dbReference type="ARBA" id="ARBA00001946"/>
    </source>
</evidence>
<dbReference type="CDD" id="cd01949">
    <property type="entry name" value="GGDEF"/>
    <property type="match status" value="1"/>
</dbReference>
<evidence type="ECO:0000313" key="5">
    <source>
        <dbReference type="EMBL" id="SDC12179.1"/>
    </source>
</evidence>